<evidence type="ECO:0000256" key="5">
    <source>
        <dbReference type="ARBA" id="ARBA00022692"/>
    </source>
</evidence>
<comment type="caution">
    <text evidence="10">The sequence shown here is derived from an EMBL/GenBank/DDBJ whole genome shotgun (WGS) entry which is preliminary data.</text>
</comment>
<evidence type="ECO:0000256" key="1">
    <source>
        <dbReference type="ARBA" id="ARBA00004651"/>
    </source>
</evidence>
<dbReference type="PANTHER" id="PTHR43848">
    <property type="entry name" value="PUTRESCINE TRANSPORT SYSTEM PERMEASE PROTEIN POTI"/>
    <property type="match status" value="1"/>
</dbReference>
<dbReference type="SUPFAM" id="SSF161098">
    <property type="entry name" value="MetI-like"/>
    <property type="match status" value="1"/>
</dbReference>
<dbReference type="EMBL" id="BSTJ01000001">
    <property type="protein sequence ID" value="GLY72589.1"/>
    <property type="molecule type" value="Genomic_DNA"/>
</dbReference>
<dbReference type="AlphaFoldDB" id="A0A9W6RB22"/>
<organism evidence="10 11">
    <name type="scientific">Actinoallomurus iriomotensis</name>
    <dbReference type="NCBI Taxonomy" id="478107"/>
    <lineage>
        <taxon>Bacteria</taxon>
        <taxon>Bacillati</taxon>
        <taxon>Actinomycetota</taxon>
        <taxon>Actinomycetes</taxon>
        <taxon>Streptosporangiales</taxon>
        <taxon>Thermomonosporaceae</taxon>
        <taxon>Actinoallomurus</taxon>
    </lineage>
</organism>
<feature type="transmembrane region" description="Helical" evidence="8">
    <location>
        <begin position="252"/>
        <end position="271"/>
    </location>
</feature>
<feature type="domain" description="ABC transmembrane type-1" evidence="9">
    <location>
        <begin position="81"/>
        <end position="268"/>
    </location>
</feature>
<reference evidence="10" key="1">
    <citation type="submission" date="2023-03" db="EMBL/GenBank/DDBJ databases">
        <title>Actinoallomurus iriomotensis NBRC 103681.</title>
        <authorList>
            <person name="Ichikawa N."/>
            <person name="Sato H."/>
            <person name="Tonouchi N."/>
        </authorList>
    </citation>
    <scope>NUCLEOTIDE SEQUENCE</scope>
    <source>
        <strain evidence="10">NBRC 103681</strain>
    </source>
</reference>
<sequence length="276" mass="29875">MTSVAAEESTGTASRRTRGRWGDRLLFGYTWLIIVWLCLPIAVMIAFGFNDTKGRLNLTWQGFTVKWYGRLFSVPDLTTALVNSLTIALVATAVSAVLGTLIGLALGRYRFRGQGALNLVQFAAISAPETVMGASLLSFFVQLNVGRGYWTIVIAHIMFSLSFVAVTVRSRVLTLDPAIDEAARDLGATGWTAFRLVTLPMIFPAVLAGGLLAFALSIDDFIITSFNSGSTLTFPLWIWGAQKNGLPPQVNVMGTLIFVAGVLLAVGNALLARRRR</sequence>
<keyword evidence="7 8" id="KW-0472">Membrane</keyword>
<evidence type="ECO:0000256" key="7">
    <source>
        <dbReference type="ARBA" id="ARBA00023136"/>
    </source>
</evidence>
<dbReference type="InterPro" id="IPR000515">
    <property type="entry name" value="MetI-like"/>
</dbReference>
<dbReference type="GO" id="GO:0005886">
    <property type="term" value="C:plasma membrane"/>
    <property type="evidence" value="ECO:0007669"/>
    <property type="project" value="UniProtKB-SubCell"/>
</dbReference>
<keyword evidence="3 8" id="KW-0813">Transport</keyword>
<evidence type="ECO:0000256" key="2">
    <source>
        <dbReference type="ARBA" id="ARBA00007069"/>
    </source>
</evidence>
<evidence type="ECO:0000256" key="4">
    <source>
        <dbReference type="ARBA" id="ARBA00022475"/>
    </source>
</evidence>
<comment type="similarity">
    <text evidence="2">Belongs to the binding-protein-dependent transport system permease family. CysTW subfamily.</text>
</comment>
<evidence type="ECO:0000256" key="3">
    <source>
        <dbReference type="ARBA" id="ARBA00022448"/>
    </source>
</evidence>
<dbReference type="GO" id="GO:0055085">
    <property type="term" value="P:transmembrane transport"/>
    <property type="evidence" value="ECO:0007669"/>
    <property type="project" value="InterPro"/>
</dbReference>
<feature type="transmembrane region" description="Helical" evidence="8">
    <location>
        <begin position="196"/>
        <end position="218"/>
    </location>
</feature>
<dbReference type="RefSeq" id="WP_285617662.1">
    <property type="nucleotide sequence ID" value="NZ_BSTJ01000001.1"/>
</dbReference>
<name>A0A9W6RB22_9ACTN</name>
<evidence type="ECO:0000313" key="11">
    <source>
        <dbReference type="Proteomes" id="UP001165135"/>
    </source>
</evidence>
<feature type="transmembrane region" description="Helical" evidence="8">
    <location>
        <begin position="119"/>
        <end position="143"/>
    </location>
</feature>
<proteinExistence type="inferred from homology"/>
<comment type="subcellular location">
    <subcellularLocation>
        <location evidence="1 8">Cell membrane</location>
        <topology evidence="1 8">Multi-pass membrane protein</topology>
    </subcellularLocation>
</comment>
<feature type="transmembrane region" description="Helical" evidence="8">
    <location>
        <begin position="85"/>
        <end position="107"/>
    </location>
</feature>
<feature type="transmembrane region" description="Helical" evidence="8">
    <location>
        <begin position="149"/>
        <end position="168"/>
    </location>
</feature>
<dbReference type="InterPro" id="IPR051789">
    <property type="entry name" value="Bact_Polyamine_Transport"/>
</dbReference>
<gene>
    <name evidence="10" type="ORF">Airi01_008560</name>
</gene>
<evidence type="ECO:0000256" key="6">
    <source>
        <dbReference type="ARBA" id="ARBA00022989"/>
    </source>
</evidence>
<feature type="transmembrane region" description="Helical" evidence="8">
    <location>
        <begin position="25"/>
        <end position="49"/>
    </location>
</feature>
<dbReference type="InterPro" id="IPR035906">
    <property type="entry name" value="MetI-like_sf"/>
</dbReference>
<accession>A0A9W6RB22</accession>
<evidence type="ECO:0000256" key="8">
    <source>
        <dbReference type="RuleBase" id="RU363032"/>
    </source>
</evidence>
<dbReference type="Pfam" id="PF00528">
    <property type="entry name" value="BPD_transp_1"/>
    <property type="match status" value="1"/>
</dbReference>
<evidence type="ECO:0000313" key="10">
    <source>
        <dbReference type="EMBL" id="GLY72589.1"/>
    </source>
</evidence>
<dbReference type="PROSITE" id="PS50928">
    <property type="entry name" value="ABC_TM1"/>
    <property type="match status" value="1"/>
</dbReference>
<dbReference type="CDD" id="cd06261">
    <property type="entry name" value="TM_PBP2"/>
    <property type="match status" value="1"/>
</dbReference>
<keyword evidence="6 8" id="KW-1133">Transmembrane helix</keyword>
<evidence type="ECO:0000259" key="9">
    <source>
        <dbReference type="PROSITE" id="PS50928"/>
    </source>
</evidence>
<protein>
    <submittedName>
        <fullName evidence="10">ABC transporter permease</fullName>
    </submittedName>
</protein>
<dbReference type="Proteomes" id="UP001165135">
    <property type="component" value="Unassembled WGS sequence"/>
</dbReference>
<keyword evidence="4" id="KW-1003">Cell membrane</keyword>
<dbReference type="PANTHER" id="PTHR43848:SF2">
    <property type="entry name" value="PUTRESCINE TRANSPORT SYSTEM PERMEASE PROTEIN POTI"/>
    <property type="match status" value="1"/>
</dbReference>
<dbReference type="Gene3D" id="1.10.3720.10">
    <property type="entry name" value="MetI-like"/>
    <property type="match status" value="1"/>
</dbReference>
<keyword evidence="5 8" id="KW-0812">Transmembrane</keyword>